<accession>A0ABN9QSQ7</accession>
<dbReference type="InterPro" id="IPR013783">
    <property type="entry name" value="Ig-like_fold"/>
</dbReference>
<feature type="domain" description="Fibronectin type-III" evidence="1">
    <location>
        <begin position="57"/>
        <end position="130"/>
    </location>
</feature>
<gene>
    <name evidence="2" type="ORF">PCOR1329_LOCUS14344</name>
</gene>
<organism evidence="2 3">
    <name type="scientific">Prorocentrum cordatum</name>
    <dbReference type="NCBI Taxonomy" id="2364126"/>
    <lineage>
        <taxon>Eukaryota</taxon>
        <taxon>Sar</taxon>
        <taxon>Alveolata</taxon>
        <taxon>Dinophyceae</taxon>
        <taxon>Prorocentrales</taxon>
        <taxon>Prorocentraceae</taxon>
        <taxon>Prorocentrum</taxon>
    </lineage>
</organism>
<evidence type="ECO:0000313" key="3">
    <source>
        <dbReference type="Proteomes" id="UP001189429"/>
    </source>
</evidence>
<reference evidence="2" key="1">
    <citation type="submission" date="2023-10" db="EMBL/GenBank/DDBJ databases">
        <authorList>
            <person name="Chen Y."/>
            <person name="Shah S."/>
            <person name="Dougan E. K."/>
            <person name="Thang M."/>
            <person name="Chan C."/>
        </authorList>
    </citation>
    <scope>NUCLEOTIDE SEQUENCE [LARGE SCALE GENOMIC DNA]</scope>
</reference>
<proteinExistence type="predicted"/>
<dbReference type="EMBL" id="CAUYUJ010004280">
    <property type="protein sequence ID" value="CAK0808931.1"/>
    <property type="molecule type" value="Genomic_DNA"/>
</dbReference>
<dbReference type="Proteomes" id="UP001189429">
    <property type="component" value="Unassembled WGS sequence"/>
</dbReference>
<dbReference type="Gene3D" id="2.60.40.10">
    <property type="entry name" value="Immunoglobulins"/>
    <property type="match status" value="1"/>
</dbReference>
<dbReference type="SUPFAM" id="SSF49265">
    <property type="entry name" value="Fibronectin type III"/>
    <property type="match status" value="1"/>
</dbReference>
<dbReference type="InterPro" id="IPR036116">
    <property type="entry name" value="FN3_sf"/>
</dbReference>
<sequence>QAWLKAQEPARAAHAIMSKGFIALGNVFWLPDVMSSSLMAATARYPITLMLVGLSICVGAVDVRSCDWVDGHLQVKWQAPAGTPSDYYEIQLSSTSEGQAFGIFSTAALSADIDSLSPSTTYWVRVRAHA</sequence>
<evidence type="ECO:0000313" key="2">
    <source>
        <dbReference type="EMBL" id="CAK0808931.1"/>
    </source>
</evidence>
<keyword evidence="3" id="KW-1185">Reference proteome</keyword>
<dbReference type="PROSITE" id="PS50853">
    <property type="entry name" value="FN3"/>
    <property type="match status" value="1"/>
</dbReference>
<dbReference type="CDD" id="cd00063">
    <property type="entry name" value="FN3"/>
    <property type="match status" value="1"/>
</dbReference>
<feature type="non-terminal residue" evidence="2">
    <location>
        <position position="1"/>
    </location>
</feature>
<evidence type="ECO:0000259" key="1">
    <source>
        <dbReference type="PROSITE" id="PS50853"/>
    </source>
</evidence>
<protein>
    <recommendedName>
        <fullName evidence="1">Fibronectin type-III domain-containing protein</fullName>
    </recommendedName>
</protein>
<dbReference type="Pfam" id="PF00041">
    <property type="entry name" value="fn3"/>
    <property type="match status" value="1"/>
</dbReference>
<comment type="caution">
    <text evidence="2">The sequence shown here is derived from an EMBL/GenBank/DDBJ whole genome shotgun (WGS) entry which is preliminary data.</text>
</comment>
<name>A0ABN9QSQ7_9DINO</name>
<dbReference type="InterPro" id="IPR003961">
    <property type="entry name" value="FN3_dom"/>
</dbReference>